<feature type="binding site" evidence="9">
    <location>
        <position position="299"/>
    </location>
    <ligand>
        <name>ATP</name>
        <dbReference type="ChEBI" id="CHEBI:30616"/>
    </ligand>
</feature>
<evidence type="ECO:0000256" key="3">
    <source>
        <dbReference type="ARBA" id="ARBA00022555"/>
    </source>
</evidence>
<dbReference type="InterPro" id="IPR049961">
    <property type="entry name" value="ThiI_N"/>
</dbReference>
<comment type="similarity">
    <text evidence="9">Belongs to the ThiI family.</text>
</comment>
<dbReference type="InterPro" id="IPR050102">
    <property type="entry name" value="tRNA_sulfurtransferase_ThiI"/>
</dbReference>
<keyword evidence="5 9" id="KW-0547">Nucleotide-binding</keyword>
<dbReference type="InterPro" id="IPR054173">
    <property type="entry name" value="ThiI_fer"/>
</dbReference>
<dbReference type="InterPro" id="IPR004114">
    <property type="entry name" value="THUMP_dom"/>
</dbReference>
<dbReference type="PANTHER" id="PTHR43209">
    <property type="entry name" value="TRNA SULFURTRANSFERASE"/>
    <property type="match status" value="1"/>
</dbReference>
<evidence type="ECO:0000259" key="10">
    <source>
        <dbReference type="PROSITE" id="PS51165"/>
    </source>
</evidence>
<name>A0A0G7ZLC9_9MOLU</name>
<evidence type="ECO:0000313" key="11">
    <source>
        <dbReference type="EMBL" id="CRX36990.1"/>
    </source>
</evidence>
<keyword evidence="6 9" id="KW-0067">ATP-binding</keyword>
<feature type="binding site" evidence="9">
    <location>
        <position position="268"/>
    </location>
    <ligand>
        <name>ATP</name>
        <dbReference type="ChEBI" id="CHEBI:30616"/>
    </ligand>
</feature>
<organism evidence="11 12">
    <name type="scientific">Candidatus Hepatoplasma crinochetorum</name>
    <dbReference type="NCBI Taxonomy" id="295596"/>
    <lineage>
        <taxon>Bacteria</taxon>
        <taxon>Bacillati</taxon>
        <taxon>Mycoplasmatota</taxon>
        <taxon>Mollicutes</taxon>
        <taxon>Candidatus Hepatoplasmataceae</taxon>
        <taxon>Candidatus Hepatoplasma</taxon>
    </lineage>
</organism>
<dbReference type="SUPFAM" id="SSF143437">
    <property type="entry name" value="THUMP domain-like"/>
    <property type="match status" value="1"/>
</dbReference>
<dbReference type="PANTHER" id="PTHR43209:SF1">
    <property type="entry name" value="TRNA SULFURTRANSFERASE"/>
    <property type="match status" value="1"/>
</dbReference>
<gene>
    <name evidence="9" type="primary">thiI</name>
    <name evidence="11" type="ORF">HEPPS_01900</name>
</gene>
<dbReference type="GO" id="GO:0004810">
    <property type="term" value="F:CCA tRNA nucleotidyltransferase activity"/>
    <property type="evidence" value="ECO:0007669"/>
    <property type="project" value="InterPro"/>
</dbReference>
<dbReference type="GO" id="GO:0005829">
    <property type="term" value="C:cytosol"/>
    <property type="evidence" value="ECO:0007669"/>
    <property type="project" value="TreeGrafter"/>
</dbReference>
<dbReference type="UniPathway" id="UPA00060"/>
<comment type="function">
    <text evidence="9">Catalyzes the ATP-dependent transfer of a sulfur to tRNA to produce 4-thiouridine in position 8 of tRNAs, which functions as a near-UV photosensor. Also catalyzes the transfer of sulfur to the sulfur carrier protein ThiS, forming ThiS-thiocarboxylate. This is a step in the synthesis of thiazole, in the thiamine biosynthesis pathway. The sulfur is donated as persulfide by IscS.</text>
</comment>
<dbReference type="NCBIfam" id="TIGR00342">
    <property type="entry name" value="tRNA uracil 4-sulfurtransferase ThiI"/>
    <property type="match status" value="1"/>
</dbReference>
<evidence type="ECO:0000256" key="4">
    <source>
        <dbReference type="ARBA" id="ARBA00022679"/>
    </source>
</evidence>
<keyword evidence="8 9" id="KW-0784">Thiamine biosynthesis</keyword>
<evidence type="ECO:0000256" key="6">
    <source>
        <dbReference type="ARBA" id="ARBA00022840"/>
    </source>
</evidence>
<dbReference type="SUPFAM" id="SSF52402">
    <property type="entry name" value="Adenine nucleotide alpha hydrolases-like"/>
    <property type="match status" value="1"/>
</dbReference>
<dbReference type="HAMAP" id="MF_00021">
    <property type="entry name" value="ThiI"/>
    <property type="match status" value="1"/>
</dbReference>
<dbReference type="Proteomes" id="UP000242141">
    <property type="component" value="Unassembled WGS sequence"/>
</dbReference>
<evidence type="ECO:0000313" key="12">
    <source>
        <dbReference type="Proteomes" id="UP000242141"/>
    </source>
</evidence>
<dbReference type="Gene3D" id="3.40.50.620">
    <property type="entry name" value="HUPs"/>
    <property type="match status" value="1"/>
</dbReference>
<dbReference type="PROSITE" id="PS51165">
    <property type="entry name" value="THUMP"/>
    <property type="match status" value="1"/>
</dbReference>
<comment type="pathway">
    <text evidence="9">Cofactor biosynthesis; thiamine diphosphate biosynthesis.</text>
</comment>
<feature type="binding site" evidence="9">
    <location>
        <position position="290"/>
    </location>
    <ligand>
        <name>ATP</name>
        <dbReference type="ChEBI" id="CHEBI:30616"/>
    </ligand>
</feature>
<dbReference type="GO" id="GO:0000049">
    <property type="term" value="F:tRNA binding"/>
    <property type="evidence" value="ECO:0007669"/>
    <property type="project" value="UniProtKB-UniRule"/>
</dbReference>
<evidence type="ECO:0000256" key="5">
    <source>
        <dbReference type="ARBA" id="ARBA00022741"/>
    </source>
</evidence>
<dbReference type="Pfam" id="PF02568">
    <property type="entry name" value="ThiI"/>
    <property type="match status" value="1"/>
</dbReference>
<evidence type="ECO:0000256" key="2">
    <source>
        <dbReference type="ARBA" id="ARBA00022490"/>
    </source>
</evidence>
<keyword evidence="2 9" id="KW-0963">Cytoplasm</keyword>
<dbReference type="GO" id="GO:0052837">
    <property type="term" value="P:thiazole biosynthetic process"/>
    <property type="evidence" value="ECO:0007669"/>
    <property type="project" value="TreeGrafter"/>
</dbReference>
<keyword evidence="4 9" id="KW-0808">Transferase</keyword>
<accession>A0A0G7ZLC9</accession>
<comment type="catalytic activity">
    <reaction evidence="9">
        <text>[ThiS sulfur-carrier protein]-C-terminal Gly-Gly-AMP + S-sulfanyl-L-cysteinyl-[cysteine desulfurase] + AH2 = [ThiS sulfur-carrier protein]-C-terminal-Gly-aminoethanethioate + L-cysteinyl-[cysteine desulfurase] + A + AMP + 2 H(+)</text>
        <dbReference type="Rhea" id="RHEA:43340"/>
        <dbReference type="Rhea" id="RHEA-COMP:12157"/>
        <dbReference type="Rhea" id="RHEA-COMP:12158"/>
        <dbReference type="Rhea" id="RHEA-COMP:12910"/>
        <dbReference type="Rhea" id="RHEA-COMP:19908"/>
        <dbReference type="ChEBI" id="CHEBI:13193"/>
        <dbReference type="ChEBI" id="CHEBI:15378"/>
        <dbReference type="ChEBI" id="CHEBI:17499"/>
        <dbReference type="ChEBI" id="CHEBI:29950"/>
        <dbReference type="ChEBI" id="CHEBI:61963"/>
        <dbReference type="ChEBI" id="CHEBI:90618"/>
        <dbReference type="ChEBI" id="CHEBI:232372"/>
        <dbReference type="ChEBI" id="CHEBI:456215"/>
    </reaction>
</comment>
<evidence type="ECO:0000256" key="1">
    <source>
        <dbReference type="ARBA" id="ARBA00004496"/>
    </source>
</evidence>
<feature type="domain" description="THUMP" evidence="10">
    <location>
        <begin position="60"/>
        <end position="176"/>
    </location>
</feature>
<dbReference type="InterPro" id="IPR003720">
    <property type="entry name" value="tRNA_STrfase"/>
</dbReference>
<evidence type="ECO:0000256" key="9">
    <source>
        <dbReference type="HAMAP-Rule" id="MF_00021"/>
    </source>
</evidence>
<dbReference type="GO" id="GO:0009229">
    <property type="term" value="P:thiamine diphosphate biosynthetic process"/>
    <property type="evidence" value="ECO:0007669"/>
    <property type="project" value="UniProtKB-UniRule"/>
</dbReference>
<proteinExistence type="inferred from homology"/>
<dbReference type="Pfam" id="PF22025">
    <property type="entry name" value="ThiI_fer"/>
    <property type="match status" value="1"/>
</dbReference>
<evidence type="ECO:0000256" key="7">
    <source>
        <dbReference type="ARBA" id="ARBA00022884"/>
    </source>
</evidence>
<comment type="catalytic activity">
    <reaction evidence="9">
        <text>[ThiI sulfur-carrier protein]-S-sulfanyl-L-cysteine + a uridine in tRNA + 2 reduced [2Fe-2S]-[ferredoxin] + ATP + H(+) = [ThiI sulfur-carrier protein]-L-cysteine + a 4-thiouridine in tRNA + 2 oxidized [2Fe-2S]-[ferredoxin] + AMP + diphosphate</text>
        <dbReference type="Rhea" id="RHEA:24176"/>
        <dbReference type="Rhea" id="RHEA-COMP:10000"/>
        <dbReference type="Rhea" id="RHEA-COMP:10001"/>
        <dbReference type="Rhea" id="RHEA-COMP:13337"/>
        <dbReference type="Rhea" id="RHEA-COMP:13338"/>
        <dbReference type="Rhea" id="RHEA-COMP:13339"/>
        <dbReference type="Rhea" id="RHEA-COMP:13340"/>
        <dbReference type="ChEBI" id="CHEBI:15378"/>
        <dbReference type="ChEBI" id="CHEBI:29950"/>
        <dbReference type="ChEBI" id="CHEBI:30616"/>
        <dbReference type="ChEBI" id="CHEBI:33019"/>
        <dbReference type="ChEBI" id="CHEBI:33737"/>
        <dbReference type="ChEBI" id="CHEBI:33738"/>
        <dbReference type="ChEBI" id="CHEBI:61963"/>
        <dbReference type="ChEBI" id="CHEBI:65315"/>
        <dbReference type="ChEBI" id="CHEBI:136798"/>
        <dbReference type="ChEBI" id="CHEBI:456215"/>
        <dbReference type="EC" id="2.8.1.4"/>
    </reaction>
</comment>
<comment type="subcellular location">
    <subcellularLocation>
        <location evidence="1 9">Cytoplasm</location>
    </subcellularLocation>
</comment>
<keyword evidence="3 9" id="KW-0820">tRNA-binding</keyword>
<dbReference type="AlphaFoldDB" id="A0A0G7ZLC9"/>
<feature type="binding site" evidence="9">
    <location>
        <begin position="210"/>
        <end position="211"/>
    </location>
    <ligand>
        <name>ATP</name>
        <dbReference type="ChEBI" id="CHEBI:30616"/>
    </ligand>
</feature>
<dbReference type="GO" id="GO:0005524">
    <property type="term" value="F:ATP binding"/>
    <property type="evidence" value="ECO:0007669"/>
    <property type="project" value="UniProtKB-UniRule"/>
</dbReference>
<keyword evidence="12" id="KW-1185">Reference proteome</keyword>
<dbReference type="EMBL" id="CWGI01000001">
    <property type="protein sequence ID" value="CRX36990.1"/>
    <property type="molecule type" value="Genomic_DNA"/>
</dbReference>
<feature type="binding site" evidence="9">
    <location>
        <begin position="185"/>
        <end position="186"/>
    </location>
    <ligand>
        <name>ATP</name>
        <dbReference type="ChEBI" id="CHEBI:30616"/>
    </ligand>
</feature>
<reference evidence="12" key="1">
    <citation type="submission" date="2015-05" db="EMBL/GenBank/DDBJ databases">
        <authorList>
            <person name="Collingro A."/>
        </authorList>
    </citation>
    <scope>NUCLEOTIDE SEQUENCE [LARGE SCALE GENOMIC DNA]</scope>
    <source>
        <strain evidence="12">Ps</strain>
    </source>
</reference>
<dbReference type="GO" id="GO:0140741">
    <property type="term" value="F:tRNA-uracil-4 sulfurtransferase activity"/>
    <property type="evidence" value="ECO:0007669"/>
    <property type="project" value="UniProtKB-EC"/>
</dbReference>
<evidence type="ECO:0000256" key="8">
    <source>
        <dbReference type="ARBA" id="ARBA00022977"/>
    </source>
</evidence>
<sequence>MITILIKYSELTLKGKNRNQFINWLIDNIKYRLDKNNINYEIIKKYDHAILNAKNLKSEDEIYQILQNIPGIHSFAPIYIQKITIENIISDLEKIIANIRTNFKFRITIKNSGFAKKIFSSNQDAIIFIAKEIFKINNNLKVDLKNFDYNFEFNFTAENKYHLNVIKYNGIIGLPSGINGEGLSMLSGGIDSPVASYLTICRGINLSFISFLTSTTSTKETLTKIKLLAEKINQFNGKDHFLYLINFEKMQEAIAKLKGTEYRTILLRRAFFKFANILAEKENKKLIVTGDSLGQVSSQTLESLIVINKAVDLFTMRPLIALSKEEIINKAKKIETYQLSILKGEDMCSLFTPKNPKTKPTLEKTIYFENQIENYPKILEEIFERYTRKIKLG</sequence>
<protein>
    <recommendedName>
        <fullName evidence="9">Probable tRNA sulfurtransferase</fullName>
        <ecNumber evidence="9">2.8.1.4</ecNumber>
    </recommendedName>
    <alternativeName>
        <fullName evidence="9">Sulfur carrier protein ThiS sulfurtransferase</fullName>
    </alternativeName>
    <alternativeName>
        <fullName evidence="9">Thiamine biosynthesis protein ThiI</fullName>
    </alternativeName>
    <alternativeName>
        <fullName evidence="9">tRNA 4-thiouridine synthase</fullName>
    </alternativeName>
</protein>
<dbReference type="InterPro" id="IPR020536">
    <property type="entry name" value="ThiI_AANH"/>
</dbReference>
<dbReference type="GO" id="GO:0009228">
    <property type="term" value="P:thiamine biosynthetic process"/>
    <property type="evidence" value="ECO:0007669"/>
    <property type="project" value="UniProtKB-KW"/>
</dbReference>
<dbReference type="Gene3D" id="3.30.2130.30">
    <property type="match status" value="1"/>
</dbReference>
<keyword evidence="7 9" id="KW-0694">RNA-binding</keyword>
<dbReference type="InterPro" id="IPR014729">
    <property type="entry name" value="Rossmann-like_a/b/a_fold"/>
</dbReference>
<dbReference type="GO" id="GO:0002937">
    <property type="term" value="P:tRNA 4-thiouridine biosynthesis"/>
    <property type="evidence" value="ECO:0007669"/>
    <property type="project" value="TreeGrafter"/>
</dbReference>
<dbReference type="EC" id="2.8.1.4" evidence="9"/>